<dbReference type="GO" id="GO:0008855">
    <property type="term" value="F:exodeoxyribonuclease VII activity"/>
    <property type="evidence" value="ECO:0007669"/>
    <property type="project" value="UniProtKB-UniRule"/>
</dbReference>
<sequence>MSYAEALAELETILEELQRPPVDIDRLHARVARAEQLIASCRATLRSVEDELGKLGQSTEA</sequence>
<dbReference type="RefSeq" id="WP_104421778.1">
    <property type="nucleotide sequence ID" value="NZ_PTJC01000009.1"/>
</dbReference>
<name>A0A2S6HZW8_9BACT</name>
<keyword evidence="5" id="KW-0269">Exonuclease</keyword>
<keyword evidence="3" id="KW-0540">Nuclease</keyword>
<dbReference type="NCBIfam" id="TIGR01280">
    <property type="entry name" value="xseB"/>
    <property type="match status" value="1"/>
</dbReference>
<protein>
    <recommendedName>
        <fullName evidence="6">Exodeoxyribonuclease VII small subunit</fullName>
        <ecNumber evidence="6">3.1.11.6</ecNumber>
    </recommendedName>
</protein>
<dbReference type="GO" id="GO:0009318">
    <property type="term" value="C:exodeoxyribonuclease VII complex"/>
    <property type="evidence" value="ECO:0007669"/>
    <property type="project" value="UniProtKB-UniRule"/>
</dbReference>
<proteinExistence type="inferred from homology"/>
<dbReference type="AlphaFoldDB" id="A0A2S6HZW8"/>
<dbReference type="OrthoDB" id="1525214at2"/>
<evidence type="ECO:0000256" key="3">
    <source>
        <dbReference type="ARBA" id="ARBA00022722"/>
    </source>
</evidence>
<dbReference type="Gene3D" id="1.10.287.1040">
    <property type="entry name" value="Exonuclease VII, small subunit"/>
    <property type="match status" value="1"/>
</dbReference>
<comment type="similarity">
    <text evidence="1">Belongs to the XseB family.</text>
</comment>
<dbReference type="EMBL" id="PTJC01000009">
    <property type="protein sequence ID" value="PPK84068.1"/>
    <property type="molecule type" value="Genomic_DNA"/>
</dbReference>
<dbReference type="Proteomes" id="UP000237662">
    <property type="component" value="Unassembled WGS sequence"/>
</dbReference>
<accession>A0A2S6HZW8</accession>
<gene>
    <name evidence="7" type="ORF">CLV84_4218</name>
</gene>
<dbReference type="Pfam" id="PF02609">
    <property type="entry name" value="Exonuc_VII_S"/>
    <property type="match status" value="1"/>
</dbReference>
<dbReference type="InterPro" id="IPR003761">
    <property type="entry name" value="Exonuc_VII_S"/>
</dbReference>
<dbReference type="SUPFAM" id="SSF116842">
    <property type="entry name" value="XseB-like"/>
    <property type="match status" value="1"/>
</dbReference>
<keyword evidence="2" id="KW-0963">Cytoplasm</keyword>
<evidence type="ECO:0000256" key="6">
    <source>
        <dbReference type="NCBIfam" id="TIGR01280"/>
    </source>
</evidence>
<dbReference type="EC" id="3.1.11.6" evidence="6"/>
<evidence type="ECO:0000256" key="1">
    <source>
        <dbReference type="ARBA" id="ARBA00009998"/>
    </source>
</evidence>
<keyword evidence="4" id="KW-0378">Hydrolase</keyword>
<evidence type="ECO:0000313" key="8">
    <source>
        <dbReference type="Proteomes" id="UP000237662"/>
    </source>
</evidence>
<evidence type="ECO:0000256" key="4">
    <source>
        <dbReference type="ARBA" id="ARBA00022801"/>
    </source>
</evidence>
<reference evidence="7 8" key="1">
    <citation type="submission" date="2018-02" db="EMBL/GenBank/DDBJ databases">
        <title>Genomic Encyclopedia of Archaeal and Bacterial Type Strains, Phase II (KMG-II): from individual species to whole genera.</title>
        <authorList>
            <person name="Goeker M."/>
        </authorList>
    </citation>
    <scope>NUCLEOTIDE SEQUENCE [LARGE SCALE GENOMIC DNA]</scope>
    <source>
        <strain evidence="7 8">DSM 29526</strain>
    </source>
</reference>
<organism evidence="7 8">
    <name type="scientific">Neolewinella xylanilytica</name>
    <dbReference type="NCBI Taxonomy" id="1514080"/>
    <lineage>
        <taxon>Bacteria</taxon>
        <taxon>Pseudomonadati</taxon>
        <taxon>Bacteroidota</taxon>
        <taxon>Saprospiria</taxon>
        <taxon>Saprospirales</taxon>
        <taxon>Lewinellaceae</taxon>
        <taxon>Neolewinella</taxon>
    </lineage>
</organism>
<dbReference type="GO" id="GO:0006308">
    <property type="term" value="P:DNA catabolic process"/>
    <property type="evidence" value="ECO:0007669"/>
    <property type="project" value="UniProtKB-UniRule"/>
</dbReference>
<keyword evidence="8" id="KW-1185">Reference proteome</keyword>
<evidence type="ECO:0000256" key="5">
    <source>
        <dbReference type="ARBA" id="ARBA00022839"/>
    </source>
</evidence>
<comment type="caution">
    <text evidence="7">The sequence shown here is derived from an EMBL/GenBank/DDBJ whole genome shotgun (WGS) entry which is preliminary data.</text>
</comment>
<evidence type="ECO:0000313" key="7">
    <source>
        <dbReference type="EMBL" id="PPK84068.1"/>
    </source>
</evidence>
<evidence type="ECO:0000256" key="2">
    <source>
        <dbReference type="ARBA" id="ARBA00022490"/>
    </source>
</evidence>
<dbReference type="InterPro" id="IPR037004">
    <property type="entry name" value="Exonuc_VII_ssu_sf"/>
</dbReference>